<keyword evidence="5" id="KW-1185">Reference proteome</keyword>
<comment type="similarity">
    <text evidence="1">Belongs to the short-chain dehydrogenases/reductases (SDR) family.</text>
</comment>
<comment type="caution">
    <text evidence="4">The sequence shown here is derived from an EMBL/GenBank/DDBJ whole genome shotgun (WGS) entry which is preliminary data.</text>
</comment>
<reference evidence="4 5" key="1">
    <citation type="journal article" date="2018" name="IMA Fungus">
        <title>IMA Genome-F 9: Draft genome sequence of Annulohypoxylon stygium, Aspergillus mulundensis, Berkeleyomyces basicola (syn. Thielaviopsis basicola), Ceratocystis smalleyi, two Cercospora beticola strains, Coleophoma cylindrospora, Fusarium fracticaudum, Phialophora cf. hyalina, and Morchella septimelata.</title>
        <authorList>
            <person name="Wingfield B.D."/>
            <person name="Bills G.F."/>
            <person name="Dong Y."/>
            <person name="Huang W."/>
            <person name="Nel W.J."/>
            <person name="Swalarsk-Parry B.S."/>
            <person name="Vaghefi N."/>
            <person name="Wilken P.M."/>
            <person name="An Z."/>
            <person name="de Beer Z.W."/>
            <person name="De Vos L."/>
            <person name="Chen L."/>
            <person name="Duong T.A."/>
            <person name="Gao Y."/>
            <person name="Hammerbacher A."/>
            <person name="Kikkert J.R."/>
            <person name="Li Y."/>
            <person name="Li H."/>
            <person name="Li K."/>
            <person name="Li Q."/>
            <person name="Liu X."/>
            <person name="Ma X."/>
            <person name="Naidoo K."/>
            <person name="Pethybridge S.J."/>
            <person name="Sun J."/>
            <person name="Steenkamp E.T."/>
            <person name="van der Nest M.A."/>
            <person name="van Wyk S."/>
            <person name="Wingfield M.J."/>
            <person name="Xiong C."/>
            <person name="Yue Q."/>
            <person name="Zhang X."/>
        </authorList>
    </citation>
    <scope>NUCLEOTIDE SEQUENCE [LARGE SCALE GENOMIC DNA]</scope>
    <source>
        <strain evidence="4 5">BP6252</strain>
    </source>
</reference>
<dbReference type="OrthoDB" id="1669814at2759"/>
<dbReference type="InterPro" id="IPR036291">
    <property type="entry name" value="NAD(P)-bd_dom_sf"/>
</dbReference>
<name>A0A3D8RAX7_9HELO</name>
<dbReference type="EMBL" id="PDLM01000008">
    <property type="protein sequence ID" value="RDW71209.1"/>
    <property type="molecule type" value="Genomic_DNA"/>
</dbReference>
<organism evidence="4 5">
    <name type="scientific">Coleophoma cylindrospora</name>
    <dbReference type="NCBI Taxonomy" id="1849047"/>
    <lineage>
        <taxon>Eukaryota</taxon>
        <taxon>Fungi</taxon>
        <taxon>Dikarya</taxon>
        <taxon>Ascomycota</taxon>
        <taxon>Pezizomycotina</taxon>
        <taxon>Leotiomycetes</taxon>
        <taxon>Helotiales</taxon>
        <taxon>Dermateaceae</taxon>
        <taxon>Coleophoma</taxon>
    </lineage>
</organism>
<dbReference type="Gene3D" id="3.40.50.720">
    <property type="entry name" value="NAD(P)-binding Rossmann-like Domain"/>
    <property type="match status" value="1"/>
</dbReference>
<dbReference type="CDD" id="cd05233">
    <property type="entry name" value="SDR_c"/>
    <property type="match status" value="1"/>
</dbReference>
<protein>
    <submittedName>
        <fullName evidence="4">NAD(P)-binding protein-32</fullName>
    </submittedName>
</protein>
<dbReference type="STRING" id="1849047.A0A3D8RAX7"/>
<dbReference type="InterPro" id="IPR002347">
    <property type="entry name" value="SDR_fam"/>
</dbReference>
<evidence type="ECO:0000256" key="2">
    <source>
        <dbReference type="ARBA" id="ARBA00022857"/>
    </source>
</evidence>
<dbReference type="SUPFAM" id="SSF51735">
    <property type="entry name" value="NAD(P)-binding Rossmann-fold domains"/>
    <property type="match status" value="1"/>
</dbReference>
<dbReference type="PANTHER" id="PTHR24321">
    <property type="entry name" value="DEHYDROGENASES, SHORT CHAIN"/>
    <property type="match status" value="1"/>
</dbReference>
<dbReference type="PROSITE" id="PS00061">
    <property type="entry name" value="ADH_SHORT"/>
    <property type="match status" value="1"/>
</dbReference>
<dbReference type="PANTHER" id="PTHR24321:SF8">
    <property type="entry name" value="ESTRADIOL 17-BETA-DEHYDROGENASE 8-RELATED"/>
    <property type="match status" value="1"/>
</dbReference>
<evidence type="ECO:0000256" key="3">
    <source>
        <dbReference type="ARBA" id="ARBA00023002"/>
    </source>
</evidence>
<dbReference type="PRINTS" id="PR00080">
    <property type="entry name" value="SDRFAMILY"/>
</dbReference>
<dbReference type="AlphaFoldDB" id="A0A3D8RAX7"/>
<sequence>MSMQGKIIAITGGASGIGLAAAKILSSRGAVVAIADINPQALGEASTYFQYQKAEFMITRLEVTNSSEVNAWIQAVVDKYGRLDGAANCAGILGKHHGIRTVAQLEDDEWDRLLAVNLTGLMYCLRAELGKIVDGGSIVNMASIQGLVGFTETGAYVATKHAVIGLTRTAAKENGAKGIRVNALAPGSIDTPLAGQSKAVRKGPTSAMGRVGTAEEMGYSIAFLLGPESTFTTGAVIVADGGWAC</sequence>
<dbReference type="Proteomes" id="UP000256645">
    <property type="component" value="Unassembled WGS sequence"/>
</dbReference>
<evidence type="ECO:0000313" key="5">
    <source>
        <dbReference type="Proteomes" id="UP000256645"/>
    </source>
</evidence>
<evidence type="ECO:0000256" key="1">
    <source>
        <dbReference type="ARBA" id="ARBA00006484"/>
    </source>
</evidence>
<accession>A0A3D8RAX7</accession>
<dbReference type="GO" id="GO:0009688">
    <property type="term" value="P:abscisic acid biosynthetic process"/>
    <property type="evidence" value="ECO:0007669"/>
    <property type="project" value="UniProtKB-ARBA"/>
</dbReference>
<dbReference type="Pfam" id="PF13561">
    <property type="entry name" value="adh_short_C2"/>
    <property type="match status" value="1"/>
</dbReference>
<dbReference type="GO" id="GO:0016491">
    <property type="term" value="F:oxidoreductase activity"/>
    <property type="evidence" value="ECO:0007669"/>
    <property type="project" value="UniProtKB-KW"/>
</dbReference>
<proteinExistence type="inferred from homology"/>
<dbReference type="InterPro" id="IPR020904">
    <property type="entry name" value="Sc_DH/Rdtase_CS"/>
</dbReference>
<dbReference type="FunFam" id="3.40.50.720:FF:000084">
    <property type="entry name" value="Short-chain dehydrogenase reductase"/>
    <property type="match status" value="1"/>
</dbReference>
<evidence type="ECO:0000313" key="4">
    <source>
        <dbReference type="EMBL" id="RDW71209.1"/>
    </source>
</evidence>
<dbReference type="PRINTS" id="PR00081">
    <property type="entry name" value="GDHRDH"/>
</dbReference>
<keyword evidence="2" id="KW-0521">NADP</keyword>
<gene>
    <name evidence="4" type="ORF">BP6252_07772</name>
</gene>
<keyword evidence="3" id="KW-0560">Oxidoreductase</keyword>